<dbReference type="GO" id="GO:0016853">
    <property type="term" value="F:isomerase activity"/>
    <property type="evidence" value="ECO:0007669"/>
    <property type="project" value="UniProtKB-KW"/>
</dbReference>
<dbReference type="InterPro" id="IPR034660">
    <property type="entry name" value="DinB/YfiT-like"/>
</dbReference>
<feature type="domain" description="Mycothiol-dependent maleylpyruvate isomerase metal-binding" evidence="1">
    <location>
        <begin position="10"/>
        <end position="99"/>
    </location>
</feature>
<accession>A0A931F202</accession>
<dbReference type="SUPFAM" id="SSF109854">
    <property type="entry name" value="DinB/YfiT-like putative metalloenzymes"/>
    <property type="match status" value="1"/>
</dbReference>
<dbReference type="NCBIfam" id="TIGR03083">
    <property type="entry name" value="maleylpyruvate isomerase family mycothiol-dependent enzyme"/>
    <property type="match status" value="1"/>
</dbReference>
<dbReference type="EMBL" id="JADOGI010000072">
    <property type="protein sequence ID" value="MBF8188676.1"/>
    <property type="molecule type" value="Genomic_DNA"/>
</dbReference>
<dbReference type="Pfam" id="PF11716">
    <property type="entry name" value="MDMPI_N"/>
    <property type="match status" value="1"/>
</dbReference>
<organism evidence="2 3">
    <name type="scientific">Nonomuraea cypriaca</name>
    <dbReference type="NCBI Taxonomy" id="1187855"/>
    <lineage>
        <taxon>Bacteria</taxon>
        <taxon>Bacillati</taxon>
        <taxon>Actinomycetota</taxon>
        <taxon>Actinomycetes</taxon>
        <taxon>Streptosporangiales</taxon>
        <taxon>Streptosporangiaceae</taxon>
        <taxon>Nonomuraea</taxon>
    </lineage>
</organism>
<evidence type="ECO:0000313" key="2">
    <source>
        <dbReference type="EMBL" id="MBF8188676.1"/>
    </source>
</evidence>
<dbReference type="GO" id="GO:0046872">
    <property type="term" value="F:metal ion binding"/>
    <property type="evidence" value="ECO:0007669"/>
    <property type="project" value="InterPro"/>
</dbReference>
<dbReference type="RefSeq" id="WP_195897626.1">
    <property type="nucleotide sequence ID" value="NZ_JADOGI010000072.1"/>
</dbReference>
<reference evidence="2" key="1">
    <citation type="submission" date="2020-11" db="EMBL/GenBank/DDBJ databases">
        <title>Whole-genome analyses of Nonomuraea sp. K274.</title>
        <authorList>
            <person name="Veyisoglu A."/>
        </authorList>
    </citation>
    <scope>NUCLEOTIDE SEQUENCE</scope>
    <source>
        <strain evidence="2">K274</strain>
    </source>
</reference>
<comment type="caution">
    <text evidence="2">The sequence shown here is derived from an EMBL/GenBank/DDBJ whole genome shotgun (WGS) entry which is preliminary data.</text>
</comment>
<proteinExistence type="predicted"/>
<protein>
    <submittedName>
        <fullName evidence="2">Maleylpyruvate isomerase family mycothiol-dependent enzyme</fullName>
    </submittedName>
</protein>
<dbReference type="Proteomes" id="UP000605361">
    <property type="component" value="Unassembled WGS sequence"/>
</dbReference>
<dbReference type="InterPro" id="IPR024344">
    <property type="entry name" value="MDMPI_metal-binding"/>
</dbReference>
<keyword evidence="3" id="KW-1185">Reference proteome</keyword>
<dbReference type="AlphaFoldDB" id="A0A931F202"/>
<evidence type="ECO:0000259" key="1">
    <source>
        <dbReference type="Pfam" id="PF11716"/>
    </source>
</evidence>
<name>A0A931F202_9ACTN</name>
<dbReference type="InterPro" id="IPR017517">
    <property type="entry name" value="Maleyloyr_isom"/>
</dbReference>
<sequence length="209" mass="22152">MTKIGDWPLVHAERAALADDLAKLTDEEWATPSLCAGLTVREVLAHLTSAANLGAVRWLAGVIRCRFDFDKQVAMRLAEHLGATPAETLAGFRRVVTSTTSPPLPVLAILGESIVHGEDIRRPLGIRRDYPIGTLTRLATYYQGSDQVVRAKGRIGGLRLVATDGPFTTGSGALVSGTTLALTMAMTGRAAYCDELEGDGVAALRGRAG</sequence>
<evidence type="ECO:0000313" key="3">
    <source>
        <dbReference type="Proteomes" id="UP000605361"/>
    </source>
</evidence>
<keyword evidence="2" id="KW-0413">Isomerase</keyword>
<dbReference type="Gene3D" id="1.20.120.450">
    <property type="entry name" value="dinb family like domain"/>
    <property type="match status" value="1"/>
</dbReference>
<gene>
    <name evidence="2" type="ORF">ITP53_23685</name>
</gene>